<sequence>MKKHQFILASTIAFIVLFYNQWLGYNLGLYGLFLLGLLVYQHATTFLKDKVALILGLCSLCSCFSFAYYGDFFSFLALFSSFVLLQFRLEKPNLTIILAFPLAILNAVASSIRVFFFQSYVPQQNIKENWLKKTIAFLIIPMVFLSLFVWVYANGSTLITDLFMGYELDINFYQLLFVSVFGFYFSFSYWNFWIPDAVYHFQNRLEDDFNAASNGNNSFLGIDFERKSGEISLFLLNALILIFIASYTYEQFFQTTISGNLSAEIHERINSVIVSMIMAIAVVLIFFRTIDSFQKEGNRLRILAQTWIVLNMCLLFTAFLKNTEYVSEFGFTYKRLGVFAFLILVFFGLWYSFQKIKNKKTNAYLFKRIFWYGFATILVCSFVNWGNLITKYNIAVGKGVEPEYLANLHFNHTLREAYFEENNIENVWVDYQIKDNEKAPFLSKILYYQFLAE</sequence>
<proteinExistence type="predicted"/>
<reference evidence="2" key="1">
    <citation type="submission" date="2020-12" db="EMBL/GenBank/DDBJ databases">
        <title>Bacterial novel species Flavobacterium sp. SE-1-e isolated from soil.</title>
        <authorList>
            <person name="Jung H.-Y."/>
        </authorList>
    </citation>
    <scope>NUCLEOTIDE SEQUENCE</scope>
    <source>
        <strain evidence="2">SE-1-e</strain>
    </source>
</reference>
<feature type="transmembrane region" description="Helical" evidence="1">
    <location>
        <begin position="54"/>
        <end position="82"/>
    </location>
</feature>
<dbReference type="Pfam" id="PF13687">
    <property type="entry name" value="DUF4153"/>
    <property type="match status" value="1"/>
</dbReference>
<accession>A0A934PNJ0</accession>
<evidence type="ECO:0000313" key="2">
    <source>
        <dbReference type="EMBL" id="MBK0370807.1"/>
    </source>
</evidence>
<feature type="transmembrane region" description="Helical" evidence="1">
    <location>
        <begin position="173"/>
        <end position="194"/>
    </location>
</feature>
<dbReference type="Proteomes" id="UP000609172">
    <property type="component" value="Unassembled WGS sequence"/>
</dbReference>
<feature type="transmembrane region" description="Helical" evidence="1">
    <location>
        <begin position="29"/>
        <end position="47"/>
    </location>
</feature>
<keyword evidence="3" id="KW-1185">Reference proteome</keyword>
<evidence type="ECO:0000256" key="1">
    <source>
        <dbReference type="SAM" id="Phobius"/>
    </source>
</evidence>
<keyword evidence="1" id="KW-1133">Transmembrane helix</keyword>
<gene>
    <name evidence="2" type="ORF">I5M07_13305</name>
</gene>
<dbReference type="RefSeq" id="WP_200106938.1">
    <property type="nucleotide sequence ID" value="NZ_JAEHFV010000006.1"/>
</dbReference>
<dbReference type="InterPro" id="IPR025291">
    <property type="entry name" value="DUF4153"/>
</dbReference>
<feature type="transmembrane region" description="Helical" evidence="1">
    <location>
        <begin position="302"/>
        <end position="320"/>
    </location>
</feature>
<evidence type="ECO:0000313" key="3">
    <source>
        <dbReference type="Proteomes" id="UP000609172"/>
    </source>
</evidence>
<feature type="transmembrane region" description="Helical" evidence="1">
    <location>
        <begin position="332"/>
        <end position="353"/>
    </location>
</feature>
<comment type="caution">
    <text evidence="2">The sequence shown here is derived from an EMBL/GenBank/DDBJ whole genome shotgun (WGS) entry which is preliminary data.</text>
</comment>
<organism evidence="2 3">
    <name type="scientific">Flavobacterium agrisoli</name>
    <dbReference type="NCBI Taxonomy" id="2793066"/>
    <lineage>
        <taxon>Bacteria</taxon>
        <taxon>Pseudomonadati</taxon>
        <taxon>Bacteroidota</taxon>
        <taxon>Flavobacteriia</taxon>
        <taxon>Flavobacteriales</taxon>
        <taxon>Flavobacteriaceae</taxon>
        <taxon>Flavobacterium</taxon>
    </lineage>
</organism>
<feature type="transmembrane region" description="Helical" evidence="1">
    <location>
        <begin position="94"/>
        <end position="115"/>
    </location>
</feature>
<feature type="transmembrane region" description="Helical" evidence="1">
    <location>
        <begin position="269"/>
        <end position="290"/>
    </location>
</feature>
<feature type="transmembrane region" description="Helical" evidence="1">
    <location>
        <begin position="231"/>
        <end position="249"/>
    </location>
</feature>
<dbReference type="EMBL" id="JAEHFV010000006">
    <property type="protein sequence ID" value="MBK0370807.1"/>
    <property type="molecule type" value="Genomic_DNA"/>
</dbReference>
<feature type="transmembrane region" description="Helical" evidence="1">
    <location>
        <begin position="135"/>
        <end position="153"/>
    </location>
</feature>
<name>A0A934PNJ0_9FLAO</name>
<keyword evidence="1" id="KW-0812">Transmembrane</keyword>
<dbReference type="AlphaFoldDB" id="A0A934PNJ0"/>
<feature type="transmembrane region" description="Helical" evidence="1">
    <location>
        <begin position="365"/>
        <end position="385"/>
    </location>
</feature>
<keyword evidence="1" id="KW-0472">Membrane</keyword>
<protein>
    <submittedName>
        <fullName evidence="2">DUF4173 domain-containing protein</fullName>
    </submittedName>
</protein>